<dbReference type="InterPro" id="IPR019019">
    <property type="entry name" value="H-type_lectin_domain"/>
</dbReference>
<organism evidence="2 3">
    <name type="scientific">Donghicola tyrosinivorans</name>
    <dbReference type="NCBI Taxonomy" id="1652492"/>
    <lineage>
        <taxon>Bacteria</taxon>
        <taxon>Pseudomonadati</taxon>
        <taxon>Pseudomonadota</taxon>
        <taxon>Alphaproteobacteria</taxon>
        <taxon>Rhodobacterales</taxon>
        <taxon>Roseobacteraceae</taxon>
        <taxon>Donghicola</taxon>
    </lineage>
</organism>
<proteinExistence type="predicted"/>
<dbReference type="GO" id="GO:0098609">
    <property type="term" value="P:cell-cell adhesion"/>
    <property type="evidence" value="ECO:0007669"/>
    <property type="project" value="TreeGrafter"/>
</dbReference>
<dbReference type="OrthoDB" id="7778021at2"/>
<keyword evidence="3" id="KW-1185">Reference proteome</keyword>
<evidence type="ECO:0000313" key="2">
    <source>
        <dbReference type="EMBL" id="PRY92365.1"/>
    </source>
</evidence>
<dbReference type="Proteomes" id="UP000238392">
    <property type="component" value="Unassembled WGS sequence"/>
</dbReference>
<name>A0A2T0X0E0_9RHOB</name>
<evidence type="ECO:0000259" key="1">
    <source>
        <dbReference type="Pfam" id="PF09458"/>
    </source>
</evidence>
<evidence type="ECO:0000313" key="3">
    <source>
        <dbReference type="Proteomes" id="UP000238392"/>
    </source>
</evidence>
<dbReference type="RefSeq" id="WP_106262886.1">
    <property type="nucleotide sequence ID" value="NZ_PVTQ01000002.1"/>
</dbReference>
<dbReference type="GO" id="GO:0030247">
    <property type="term" value="F:polysaccharide binding"/>
    <property type="evidence" value="ECO:0007669"/>
    <property type="project" value="TreeGrafter"/>
</dbReference>
<dbReference type="Pfam" id="PF09458">
    <property type="entry name" value="H_lectin"/>
    <property type="match status" value="1"/>
</dbReference>
<protein>
    <submittedName>
        <fullName evidence="2">H-type lectin domain-containing protein</fullName>
    </submittedName>
</protein>
<dbReference type="GO" id="GO:0098636">
    <property type="term" value="C:protein complex involved in cell adhesion"/>
    <property type="evidence" value="ECO:0007669"/>
    <property type="project" value="TreeGrafter"/>
</dbReference>
<dbReference type="GO" id="GO:0009986">
    <property type="term" value="C:cell surface"/>
    <property type="evidence" value="ECO:0007669"/>
    <property type="project" value="TreeGrafter"/>
</dbReference>
<dbReference type="Gene3D" id="2.60.40.2080">
    <property type="match status" value="1"/>
</dbReference>
<dbReference type="GO" id="GO:0046871">
    <property type="term" value="F:N-acetylgalactosamine binding"/>
    <property type="evidence" value="ECO:0007669"/>
    <property type="project" value="TreeGrafter"/>
</dbReference>
<accession>A0A2T0X0E0</accession>
<dbReference type="AlphaFoldDB" id="A0A2T0X0E0"/>
<dbReference type="EMBL" id="PVTQ01000002">
    <property type="protein sequence ID" value="PRY92365.1"/>
    <property type="molecule type" value="Genomic_DNA"/>
</dbReference>
<reference evidence="2 3" key="1">
    <citation type="submission" date="2018-03" db="EMBL/GenBank/DDBJ databases">
        <title>Genomic Encyclopedia of Archaeal and Bacterial Type Strains, Phase II (KMG-II): from individual species to whole genera.</title>
        <authorList>
            <person name="Goeker M."/>
        </authorList>
    </citation>
    <scope>NUCLEOTIDE SEQUENCE [LARGE SCALE GENOMIC DNA]</scope>
    <source>
        <strain evidence="2 3">DSM 100212</strain>
    </source>
</reference>
<feature type="domain" description="H-type lectin" evidence="1">
    <location>
        <begin position="49"/>
        <end position="112"/>
    </location>
</feature>
<dbReference type="InterPro" id="IPR037221">
    <property type="entry name" value="H-type_lectin_dom_sf"/>
</dbReference>
<dbReference type="GO" id="GO:0045335">
    <property type="term" value="C:phagocytic vesicle"/>
    <property type="evidence" value="ECO:0007669"/>
    <property type="project" value="TreeGrafter"/>
</dbReference>
<dbReference type="GO" id="GO:0070492">
    <property type="term" value="F:oligosaccharide binding"/>
    <property type="evidence" value="ECO:0007669"/>
    <property type="project" value="TreeGrafter"/>
</dbReference>
<sequence>MLAPTRFVQQTVSLPGSFQIISAQDELFNHVDTNEYMWSGDGARHVRVEMTFDIPFAAPPAVTAALSGIDSSQSENLRFNIRCEDITADGFTLVFDTWDNTRIARAGVAWTAQGIAPVRPRGSIAAKPKAPEGK</sequence>
<comment type="caution">
    <text evidence="2">The sequence shown here is derived from an EMBL/GenBank/DDBJ whole genome shotgun (WGS) entry which is preliminary data.</text>
</comment>
<dbReference type="InterPro" id="IPR052487">
    <property type="entry name" value="Galactose-binding_lectin"/>
</dbReference>
<dbReference type="PANTHER" id="PTHR46938">
    <property type="entry name" value="DISCOIDIN-1 SUBUNIT A-RELATED-RELATED"/>
    <property type="match status" value="1"/>
</dbReference>
<keyword evidence="2" id="KW-0430">Lectin</keyword>
<gene>
    <name evidence="2" type="ORF">CLV74_102280</name>
</gene>
<dbReference type="SUPFAM" id="SSF141086">
    <property type="entry name" value="Agglutinin HPA-like"/>
    <property type="match status" value="1"/>
</dbReference>